<dbReference type="AlphaFoldDB" id="A0A183MUW6"/>
<evidence type="ECO:0000313" key="1">
    <source>
        <dbReference type="EMBL" id="VDP33128.1"/>
    </source>
</evidence>
<accession>A0A183MUW6</accession>
<dbReference type="Proteomes" id="UP000277204">
    <property type="component" value="Unassembled WGS sequence"/>
</dbReference>
<reference evidence="1 2" key="1">
    <citation type="submission" date="2018-11" db="EMBL/GenBank/DDBJ databases">
        <authorList>
            <consortium name="Pathogen Informatics"/>
        </authorList>
    </citation>
    <scope>NUCLEOTIDE SEQUENCE [LARGE SCALE GENOMIC DNA]</scope>
    <source>
        <strain evidence="1 2">Zambia</strain>
    </source>
</reference>
<keyword evidence="2" id="KW-1185">Reference proteome</keyword>
<organism evidence="1 2">
    <name type="scientific">Schistosoma margrebowiei</name>
    <dbReference type="NCBI Taxonomy" id="48269"/>
    <lineage>
        <taxon>Eukaryota</taxon>
        <taxon>Metazoa</taxon>
        <taxon>Spiralia</taxon>
        <taxon>Lophotrochozoa</taxon>
        <taxon>Platyhelminthes</taxon>
        <taxon>Trematoda</taxon>
        <taxon>Digenea</taxon>
        <taxon>Strigeidida</taxon>
        <taxon>Schistosomatoidea</taxon>
        <taxon>Schistosomatidae</taxon>
        <taxon>Schistosoma</taxon>
    </lineage>
</organism>
<proteinExistence type="predicted"/>
<sequence>MKVSISDKMHGIQWMAWMEKPRYSNKTRRTPTNSITRDGETLEEVEISTYLNCIIDEREGFDADMETRVGKTTTAFLQLKNIYGNQNNCQPILKSQSSRQTSRHFYYMGLKLGELPQPSSKAYKYL</sequence>
<dbReference type="EMBL" id="UZAI01018094">
    <property type="protein sequence ID" value="VDP33128.1"/>
    <property type="molecule type" value="Genomic_DNA"/>
</dbReference>
<protein>
    <submittedName>
        <fullName evidence="1">Uncharacterized protein</fullName>
    </submittedName>
</protein>
<evidence type="ECO:0000313" key="2">
    <source>
        <dbReference type="Proteomes" id="UP000277204"/>
    </source>
</evidence>
<gene>
    <name evidence="1" type="ORF">SMRZ_LOCUS19841</name>
</gene>
<name>A0A183MUW6_9TREM</name>